<dbReference type="Proteomes" id="UP001319104">
    <property type="component" value="Unassembled WGS sequence"/>
</dbReference>
<name>A0AAP2CFE5_9BACT</name>
<dbReference type="EMBL" id="JAHCMY010000001">
    <property type="protein sequence ID" value="MBS9522932.1"/>
    <property type="molecule type" value="Genomic_DNA"/>
</dbReference>
<gene>
    <name evidence="1" type="ORF">KI659_02780</name>
</gene>
<organism evidence="1 2">
    <name type="scientific">Litoribacter ruber</name>
    <dbReference type="NCBI Taxonomy" id="702568"/>
    <lineage>
        <taxon>Bacteria</taxon>
        <taxon>Pseudomonadati</taxon>
        <taxon>Bacteroidota</taxon>
        <taxon>Cytophagia</taxon>
        <taxon>Cytophagales</taxon>
        <taxon>Cyclobacteriaceae</taxon>
        <taxon>Litoribacter</taxon>
    </lineage>
</organism>
<evidence type="ECO:0000313" key="2">
    <source>
        <dbReference type="Proteomes" id="UP001319104"/>
    </source>
</evidence>
<dbReference type="AlphaFoldDB" id="A0AAP2CFE5"/>
<evidence type="ECO:0000313" key="1">
    <source>
        <dbReference type="EMBL" id="MBS9522932.1"/>
    </source>
</evidence>
<sequence length="225" mass="25494">MKKYFTLFLLSTLAFGGELLAQQTVELELYGGPAISHFSAQVSMSREEFSFLTPISGHFGVNLLTKLNDKFQLATQVEYMQSTWEYERSLGTGGPYTTAARVNRSLNYSIGLRYNHQVKNKIFFAQAGIGGSRFLYSDFLSQRISQSKEHLTFRAEVGARIYNKRNNYFVLGLRHQQGVNRHTVKNLEPMFNTPPNTLRDRGSFTGLFVGYGIGSNNKKSILKSF</sequence>
<protein>
    <submittedName>
        <fullName evidence="1">Uncharacterized protein</fullName>
    </submittedName>
</protein>
<comment type="caution">
    <text evidence="1">The sequence shown here is derived from an EMBL/GenBank/DDBJ whole genome shotgun (WGS) entry which is preliminary data.</text>
</comment>
<reference evidence="1 2" key="1">
    <citation type="submission" date="2021-05" db="EMBL/GenBank/DDBJ databases">
        <authorList>
            <person name="Zhang Z.D."/>
            <person name="Osman G."/>
        </authorList>
    </citation>
    <scope>NUCLEOTIDE SEQUENCE [LARGE SCALE GENOMIC DNA]</scope>
    <source>
        <strain evidence="1 2">KCTC 32217</strain>
    </source>
</reference>
<accession>A0AAP2CFE5</accession>
<proteinExistence type="predicted"/>
<keyword evidence="2" id="KW-1185">Reference proteome</keyword>
<dbReference type="RefSeq" id="WP_213943803.1">
    <property type="nucleotide sequence ID" value="NZ_JAHCMY010000001.1"/>
</dbReference>